<gene>
    <name evidence="1" type="ORF">UFOVP728_40</name>
</gene>
<name>A0A6J5NVG6_9CAUD</name>
<dbReference type="EMBL" id="LR796706">
    <property type="protein sequence ID" value="CAB4161291.1"/>
    <property type="molecule type" value="Genomic_DNA"/>
</dbReference>
<accession>A0A6J5NVG6</accession>
<proteinExistence type="predicted"/>
<evidence type="ECO:0000313" key="1">
    <source>
        <dbReference type="EMBL" id="CAB4161291.1"/>
    </source>
</evidence>
<sequence length="159" mass="17513">MPGMKHPAWVAPFLDHLKTSCNYAASSRAVGVSYAVVMGLKARDADFQAACDEALEEAYDHLEAEARRRAFEGTDEPVWYMGEQVGTVRKYSDSLAQFLLKGYRRRKFGDKQEITGADGGPLSTVDETRKAARIAALLSLAQQRRDGELPADDDLSDLA</sequence>
<evidence type="ECO:0008006" key="2">
    <source>
        <dbReference type="Google" id="ProtNLM"/>
    </source>
</evidence>
<organism evidence="1">
    <name type="scientific">uncultured Caudovirales phage</name>
    <dbReference type="NCBI Taxonomy" id="2100421"/>
    <lineage>
        <taxon>Viruses</taxon>
        <taxon>Duplodnaviria</taxon>
        <taxon>Heunggongvirae</taxon>
        <taxon>Uroviricota</taxon>
        <taxon>Caudoviricetes</taxon>
        <taxon>Peduoviridae</taxon>
        <taxon>Maltschvirus</taxon>
        <taxon>Maltschvirus maltsch</taxon>
    </lineage>
</organism>
<protein>
    <recommendedName>
        <fullName evidence="2">Terminase small subunit</fullName>
    </recommendedName>
</protein>
<reference evidence="1" key="1">
    <citation type="submission" date="2020-04" db="EMBL/GenBank/DDBJ databases">
        <authorList>
            <person name="Chiriac C."/>
            <person name="Salcher M."/>
            <person name="Ghai R."/>
            <person name="Kavagutti S V."/>
        </authorList>
    </citation>
    <scope>NUCLEOTIDE SEQUENCE</scope>
</reference>